<keyword evidence="2" id="KW-0963">Cytoplasm</keyword>
<evidence type="ECO:0000256" key="1">
    <source>
        <dbReference type="ARBA" id="ARBA00004496"/>
    </source>
</evidence>
<dbReference type="InterPro" id="IPR019084">
    <property type="entry name" value="STM1-like_N"/>
</dbReference>
<evidence type="ECO:0000256" key="2">
    <source>
        <dbReference type="ARBA" id="ARBA00022490"/>
    </source>
</evidence>
<proteinExistence type="predicted"/>
<dbReference type="EMBL" id="CP058609">
    <property type="protein sequence ID" value="QLG73896.1"/>
    <property type="molecule type" value="Genomic_DNA"/>
</dbReference>
<dbReference type="Pfam" id="PF09598">
    <property type="entry name" value="Stm1_N"/>
    <property type="match status" value="1"/>
</dbReference>
<name>A0A7H9B6F4_ZYGMR</name>
<organism evidence="4 5">
    <name type="scientific">Zygotorulaspora mrakii</name>
    <name type="common">Zygosaccharomyces mrakii</name>
    <dbReference type="NCBI Taxonomy" id="42260"/>
    <lineage>
        <taxon>Eukaryota</taxon>
        <taxon>Fungi</taxon>
        <taxon>Dikarya</taxon>
        <taxon>Ascomycota</taxon>
        <taxon>Saccharomycotina</taxon>
        <taxon>Saccharomycetes</taxon>
        <taxon>Saccharomycetales</taxon>
        <taxon>Saccharomycetaceae</taxon>
        <taxon>Zygotorulaspora</taxon>
    </lineage>
</organism>
<dbReference type="Proteomes" id="UP000509704">
    <property type="component" value="Chromosome 6"/>
</dbReference>
<dbReference type="GO" id="GO:0005737">
    <property type="term" value="C:cytoplasm"/>
    <property type="evidence" value="ECO:0007669"/>
    <property type="project" value="UniProtKB-SubCell"/>
</dbReference>
<reference evidence="4 5" key="1">
    <citation type="submission" date="2020-07" db="EMBL/GenBank/DDBJ databases">
        <title>The yeast mating-type switching endonuclease HO is a domesticated member of an unorthodox homing genetic element family.</title>
        <authorList>
            <person name="Coughlan A.Y."/>
            <person name="Lombardi L."/>
            <person name="Braun-Galleani S."/>
            <person name="Martos A.R."/>
            <person name="Galeote V."/>
            <person name="Bigey F."/>
            <person name="Dequin S."/>
            <person name="Byrne K.P."/>
            <person name="Wolfe K.H."/>
        </authorList>
    </citation>
    <scope>NUCLEOTIDE SEQUENCE [LARGE SCALE GENOMIC DNA]</scope>
    <source>
        <strain evidence="4 5">NRRL Y-6702</strain>
    </source>
</reference>
<evidence type="ECO:0000313" key="4">
    <source>
        <dbReference type="EMBL" id="QLG73896.1"/>
    </source>
</evidence>
<keyword evidence="5" id="KW-1185">Reference proteome</keyword>
<sequence length="23" mass="2549">MSNPFDLLGNDVEDAEVITKANR</sequence>
<comment type="subcellular location">
    <subcellularLocation>
        <location evidence="1">Cytoplasm</location>
    </subcellularLocation>
</comment>
<feature type="domain" description="STM1-like N-terminal" evidence="3">
    <location>
        <begin position="2"/>
        <end position="19"/>
    </location>
</feature>
<evidence type="ECO:0000259" key="3">
    <source>
        <dbReference type="Pfam" id="PF09598"/>
    </source>
</evidence>
<gene>
    <name evidence="4" type="ORF">HG535_0F04080</name>
</gene>
<dbReference type="AlphaFoldDB" id="A0A7H9B6F4"/>
<accession>A0A7H9B6F4</accession>
<evidence type="ECO:0000313" key="5">
    <source>
        <dbReference type="Proteomes" id="UP000509704"/>
    </source>
</evidence>
<protein>
    <recommendedName>
        <fullName evidence="3">STM1-like N-terminal domain-containing protein</fullName>
    </recommendedName>
</protein>